<evidence type="ECO:0000256" key="6">
    <source>
        <dbReference type="SAM" id="Phobius"/>
    </source>
</evidence>
<evidence type="ECO:0000256" key="5">
    <source>
        <dbReference type="SAM" id="MobiDB-lite"/>
    </source>
</evidence>
<feature type="transmembrane region" description="Helical" evidence="6">
    <location>
        <begin position="1514"/>
        <end position="1535"/>
    </location>
</feature>
<feature type="transmembrane region" description="Helical" evidence="6">
    <location>
        <begin position="1246"/>
        <end position="1271"/>
    </location>
</feature>
<dbReference type="SUPFAM" id="SSF56672">
    <property type="entry name" value="DNA/RNA polymerases"/>
    <property type="match status" value="1"/>
</dbReference>
<accession>A0A1Q9CL27</accession>
<proteinExistence type="predicted"/>
<comment type="caution">
    <text evidence="8">The sequence shown here is derived from an EMBL/GenBank/DDBJ whole genome shotgun (WGS) entry which is preliminary data.</text>
</comment>
<keyword evidence="3 6" id="KW-1133">Transmembrane helix</keyword>
<comment type="subcellular location">
    <subcellularLocation>
        <location evidence="1">Membrane</location>
        <topology evidence="1">Multi-pass membrane protein</topology>
    </subcellularLocation>
</comment>
<evidence type="ECO:0000313" key="8">
    <source>
        <dbReference type="EMBL" id="OLP83616.1"/>
    </source>
</evidence>
<evidence type="ECO:0000256" key="2">
    <source>
        <dbReference type="ARBA" id="ARBA00022692"/>
    </source>
</evidence>
<feature type="compositionally biased region" description="Low complexity" evidence="5">
    <location>
        <begin position="295"/>
        <end position="318"/>
    </location>
</feature>
<evidence type="ECO:0000256" key="1">
    <source>
        <dbReference type="ARBA" id="ARBA00004141"/>
    </source>
</evidence>
<evidence type="ECO:0000313" key="9">
    <source>
        <dbReference type="Proteomes" id="UP000186817"/>
    </source>
</evidence>
<protein>
    <submittedName>
        <fullName evidence="8">Xylulose 5-phosphate/phosphate translocator, chloroplastic</fullName>
    </submittedName>
</protein>
<organism evidence="8 9">
    <name type="scientific">Symbiodinium microadriaticum</name>
    <name type="common">Dinoflagellate</name>
    <name type="synonym">Zooxanthella microadriatica</name>
    <dbReference type="NCBI Taxonomy" id="2951"/>
    <lineage>
        <taxon>Eukaryota</taxon>
        <taxon>Sar</taxon>
        <taxon>Alveolata</taxon>
        <taxon>Dinophyceae</taxon>
        <taxon>Suessiales</taxon>
        <taxon>Symbiodiniaceae</taxon>
        <taxon>Symbiodinium</taxon>
    </lineage>
</organism>
<keyword evidence="2 6" id="KW-0812">Transmembrane</keyword>
<feature type="transmembrane region" description="Helical" evidence="6">
    <location>
        <begin position="1612"/>
        <end position="1630"/>
    </location>
</feature>
<dbReference type="InterPro" id="IPR004853">
    <property type="entry name" value="Sugar_P_trans_dom"/>
</dbReference>
<name>A0A1Q9CL27_SYMMI</name>
<dbReference type="PANTHER" id="PTHR11132">
    <property type="entry name" value="SOLUTE CARRIER FAMILY 35"/>
    <property type="match status" value="1"/>
</dbReference>
<feature type="region of interest" description="Disordered" evidence="5">
    <location>
        <begin position="276"/>
        <end position="326"/>
    </location>
</feature>
<dbReference type="EMBL" id="LSRX01001104">
    <property type="protein sequence ID" value="OLP83616.1"/>
    <property type="molecule type" value="Genomic_DNA"/>
</dbReference>
<feature type="transmembrane region" description="Helical" evidence="6">
    <location>
        <begin position="1445"/>
        <end position="1464"/>
    </location>
</feature>
<keyword evidence="9" id="KW-1185">Reference proteome</keyword>
<evidence type="ECO:0000256" key="4">
    <source>
        <dbReference type="ARBA" id="ARBA00023136"/>
    </source>
</evidence>
<dbReference type="OrthoDB" id="443543at2759"/>
<evidence type="ECO:0000259" key="7">
    <source>
        <dbReference type="Pfam" id="PF03151"/>
    </source>
</evidence>
<dbReference type="InterPro" id="IPR043502">
    <property type="entry name" value="DNA/RNA_pol_sf"/>
</dbReference>
<dbReference type="InterPro" id="IPR050186">
    <property type="entry name" value="TPT_transporter"/>
</dbReference>
<dbReference type="GO" id="GO:0016020">
    <property type="term" value="C:membrane"/>
    <property type="evidence" value="ECO:0007669"/>
    <property type="project" value="UniProtKB-SubCell"/>
</dbReference>
<sequence length="1653" mass="178498">MSVRPRLDDPAALTAMLDQLSASPAVRSALSAKGFASLGSLAFAVSDCSDADEVRLFVRSTLSISDTDDAALVSADSSCLRRLLFEASSAAPPKPAVGSGAPSPSPTPSSSSAKLAVPDLLHLRKSFLAKYPGELLTPDSTPSVDFLSLLKNHHDSQQSLWIPWRQRTSESDATRWEEARRPRNDRQLLRSLLDSDAEPSSASVNLNMQGPPDPVLRRSLNLFATALAMLDFVHLATVKKFNDRFLHLSLTPPVDTSLRGEMANLLQEDVVRTSASASMAPNPVPDSVLALPHVPQASPARPRPPDAAQATASGSTRPSPAPTPAAPPKRLFLDLFAGAASPVSACIARLGCARLEPVDLLVGPAHDLLNDSTFSNLQRLCASGLVGVAAAAPPCSAFSRARLRPGGPPPVRTLNHPTGIPDPTPSQAKELQTSSLLHSRTRFLLHLVACRGGLIWLENPSSSLLWLDPDVTAWCRLTAPHGATVAACQVGLALHKSWSFFCNDPGIAAIASVCPHPFGFHPAVSGKRASDGSFLTRHTAEYPRALAQSLAELASPWLSSVSSSAAAIPLNRLADSSSLTSALSLSVICADPGSDYLELLHTGVPLGISSTIPASKVMAPPAPPDSPTIPLQHCESSWKSAIDHADIVDELLQEELAQGWIAIVPGGDDELRQRYSVSAVGKLGVVLSEGRPPRLVVDSSVSGVTCHTALPNRSCNPTLTDVFSCMPLSDSLERLVALVLDVAKAHRRILIREQDRGLLCFRHKNVLYQCTTLNFGAHVSSFYWARAAGLLVRLVHRLIRVRHSAMIYVDDLLCLLDSASAPVWASHIVVLLLLLKVPLSWHKCALSAKVVWIGWELDVSLFTVRLDPLKFQRLCSLLRQALSSRRCSTHLLERITGKLLWLSSLFRTFRPSLAPLYSDQHAFLPTMTALDPQRWTDLRAKLSPDLILLQHIGLAALPPGSRILRIGQSPVSSLSDLPVHPADSRRIWIQSVAPHTGICILSEESILILRLWLDLANSGTACRSLLRPPRFNCEAFADACATRLSAGLGGYVRLPDGRQRFFRNAFSHTELSALFAWLPAEASLQSFISSWELLAQCALLYILHQLLGDSHLPVHCIFRCDNSAAESSSWKGLSMASGLCSVLRAFFLSQQRFRISVHIDHVPGVVNDIAEEVLIDWPVFTDSPQLCLFPCYAAYIVFIILFGAVLFWYEPGGKFSFAQALYTSASCVSQSGLAVVDWSKQSARTYIISFFLILLGSASLLHLMPVLLSAIGLTQSNHGWNAVLVDDIAQSFVCTMAVDRQPIDLSEVAQQKKTVKTSSVAHDAANGHSFGLLAIVVLWFGSSIVFNITASMLLRHLPDAEDMTVLELLVMVLSGILTLPPRGLRLLPGGAAALPGSLAMGGFHLCNCRSFVYGLQFIPTSLAQTIRATNPVWVVAITGILGQSYSLPVMCSLLPLVGGFALAVGAEPHGFTRPQGVLAALVSANAQVAVNLLGKRQLAQAQDCAMKTKPPHAFELQFASSLFALVILLPIWLLGGGPERLGGHIASATDEVRNRILFLAATDGVLYFIEQSASFAALQSFRPLSFAVIDTLRRLCIVIVAGFWMQGTAMTVSRLLGVLLVLTGGLWFAYVRDQEDRCSLEQQEDVNKHAKRE</sequence>
<feature type="transmembrane region" description="Helical" evidence="6">
    <location>
        <begin position="1192"/>
        <end position="1209"/>
    </location>
</feature>
<dbReference type="Pfam" id="PF03151">
    <property type="entry name" value="TPT"/>
    <property type="match status" value="1"/>
</dbReference>
<evidence type="ECO:0000256" key="3">
    <source>
        <dbReference type="ARBA" id="ARBA00022989"/>
    </source>
</evidence>
<gene>
    <name evidence="8" type="primary">XPT</name>
    <name evidence="8" type="ORF">AK812_SmicGene35607</name>
</gene>
<feature type="region of interest" description="Disordered" evidence="5">
    <location>
        <begin position="90"/>
        <end position="113"/>
    </location>
</feature>
<reference evidence="8 9" key="1">
    <citation type="submission" date="2016-02" db="EMBL/GenBank/DDBJ databases">
        <title>Genome analysis of coral dinoflagellate symbionts highlights evolutionary adaptations to a symbiotic lifestyle.</title>
        <authorList>
            <person name="Aranda M."/>
            <person name="Li Y."/>
            <person name="Liew Y.J."/>
            <person name="Baumgarten S."/>
            <person name="Simakov O."/>
            <person name="Wilson M."/>
            <person name="Piel J."/>
            <person name="Ashoor H."/>
            <person name="Bougouffa S."/>
            <person name="Bajic V.B."/>
            <person name="Ryu T."/>
            <person name="Ravasi T."/>
            <person name="Bayer T."/>
            <person name="Micklem G."/>
            <person name="Kim H."/>
            <person name="Bhak J."/>
            <person name="Lajeunesse T.C."/>
            <person name="Voolstra C.R."/>
        </authorList>
    </citation>
    <scope>NUCLEOTIDE SEQUENCE [LARGE SCALE GENOMIC DNA]</scope>
    <source>
        <strain evidence="8 9">CCMP2467</strain>
    </source>
</reference>
<feature type="domain" description="Sugar phosphate transporter" evidence="7">
    <location>
        <begin position="1332"/>
        <end position="1626"/>
    </location>
</feature>
<keyword evidence="4 6" id="KW-0472">Membrane</keyword>
<dbReference type="Proteomes" id="UP000186817">
    <property type="component" value="Unassembled WGS sequence"/>
</dbReference>
<feature type="transmembrane region" description="Helical" evidence="6">
    <location>
        <begin position="1476"/>
        <end position="1494"/>
    </location>
</feature>
<feature type="transmembrane region" description="Helical" evidence="6">
    <location>
        <begin position="1330"/>
        <end position="1353"/>
    </location>
</feature>